<dbReference type="Proteomes" id="UP001153076">
    <property type="component" value="Unassembled WGS sequence"/>
</dbReference>
<protein>
    <submittedName>
        <fullName evidence="3">Uncharacterized protein</fullName>
    </submittedName>
</protein>
<gene>
    <name evidence="3" type="ORF">Cgig2_031520</name>
</gene>
<dbReference type="EMBL" id="JAKOGI010000338">
    <property type="protein sequence ID" value="KAJ8436579.1"/>
    <property type="molecule type" value="Genomic_DNA"/>
</dbReference>
<reference evidence="3" key="1">
    <citation type="submission" date="2022-04" db="EMBL/GenBank/DDBJ databases">
        <title>Carnegiea gigantea Genome sequencing and assembly v2.</title>
        <authorList>
            <person name="Copetti D."/>
            <person name="Sanderson M.J."/>
            <person name="Burquez A."/>
            <person name="Wojciechowski M.F."/>
        </authorList>
    </citation>
    <scope>NUCLEOTIDE SEQUENCE</scope>
    <source>
        <strain evidence="3">SGP5-SGP5p</strain>
        <tissue evidence="3">Aerial part</tissue>
    </source>
</reference>
<evidence type="ECO:0000313" key="3">
    <source>
        <dbReference type="EMBL" id="KAJ8436579.1"/>
    </source>
</evidence>
<dbReference type="AlphaFoldDB" id="A0A9Q1K4B1"/>
<keyword evidence="4" id="KW-1185">Reference proteome</keyword>
<sequence>MDSSQPYFIIAHKLELYAKENAILRKQLEDYGRENEIARAEEEKVREMSRREQEAEKKVKMMEDILKRVEKDMETLKEENKKLQRELDNVKAAASERFRGLELQVSNLEREAEKFSLFFKSGLHPNCLPPLPYVIDIDDDDGDNELDLLSNGLKRKLSSSEIPNEGENDGNNSDDNMSKQLKDSSYMSVNNLPPLRQFENKS</sequence>
<evidence type="ECO:0000256" key="1">
    <source>
        <dbReference type="SAM" id="Coils"/>
    </source>
</evidence>
<accession>A0A9Q1K4B1</accession>
<name>A0A9Q1K4B1_9CARY</name>
<proteinExistence type="predicted"/>
<evidence type="ECO:0000313" key="4">
    <source>
        <dbReference type="Proteomes" id="UP001153076"/>
    </source>
</evidence>
<comment type="caution">
    <text evidence="3">The sequence shown here is derived from an EMBL/GenBank/DDBJ whole genome shotgun (WGS) entry which is preliminary data.</text>
</comment>
<feature type="region of interest" description="Disordered" evidence="2">
    <location>
        <begin position="155"/>
        <end position="202"/>
    </location>
</feature>
<keyword evidence="1" id="KW-0175">Coiled coil</keyword>
<evidence type="ECO:0000256" key="2">
    <source>
        <dbReference type="SAM" id="MobiDB-lite"/>
    </source>
</evidence>
<organism evidence="3 4">
    <name type="scientific">Carnegiea gigantea</name>
    <dbReference type="NCBI Taxonomy" id="171969"/>
    <lineage>
        <taxon>Eukaryota</taxon>
        <taxon>Viridiplantae</taxon>
        <taxon>Streptophyta</taxon>
        <taxon>Embryophyta</taxon>
        <taxon>Tracheophyta</taxon>
        <taxon>Spermatophyta</taxon>
        <taxon>Magnoliopsida</taxon>
        <taxon>eudicotyledons</taxon>
        <taxon>Gunneridae</taxon>
        <taxon>Pentapetalae</taxon>
        <taxon>Caryophyllales</taxon>
        <taxon>Cactineae</taxon>
        <taxon>Cactaceae</taxon>
        <taxon>Cactoideae</taxon>
        <taxon>Echinocereeae</taxon>
        <taxon>Carnegiea</taxon>
    </lineage>
</organism>
<feature type="coiled-coil region" evidence="1">
    <location>
        <begin position="14"/>
        <end position="111"/>
    </location>
</feature>